<gene>
    <name evidence="2" type="ORF">IEG06_09495</name>
</gene>
<dbReference type="Proteomes" id="UP000627521">
    <property type="component" value="Unassembled WGS sequence"/>
</dbReference>
<comment type="caution">
    <text evidence="2">The sequence shown here is derived from an EMBL/GenBank/DDBJ whole genome shotgun (WGS) entry which is preliminary data.</text>
</comment>
<proteinExistence type="predicted"/>
<keyword evidence="1" id="KW-1133">Transmembrane helix</keyword>
<reference evidence="2 3" key="1">
    <citation type="submission" date="2020-09" db="EMBL/GenBank/DDBJ databases">
        <title>Bacillus nautilus sp. nov., Chryseoglobus crepusculi sp. nov, and Psychrobacter noctis sp. nov., isolated from deep-sea sponges from the equatorial Atlantic.</title>
        <authorList>
            <person name="Stennett H.L."/>
            <person name="Williams S.E."/>
        </authorList>
    </citation>
    <scope>NUCLEOTIDE SEQUENCE [LARGE SCALE GENOMIC DNA]</scope>
    <source>
        <strain evidence="2 3">28M-24</strain>
    </source>
</reference>
<dbReference type="EMBL" id="JACXXH010000005">
    <property type="protein sequence ID" value="MBD3863685.1"/>
    <property type="molecule type" value="Genomic_DNA"/>
</dbReference>
<protein>
    <submittedName>
        <fullName evidence="2">Uncharacterized protein</fullName>
    </submittedName>
</protein>
<feature type="transmembrane region" description="Helical" evidence="1">
    <location>
        <begin position="43"/>
        <end position="70"/>
    </location>
</feature>
<dbReference type="Pfam" id="PF19589">
    <property type="entry name" value="DUF6095"/>
    <property type="match status" value="1"/>
</dbReference>
<feature type="transmembrane region" description="Helical" evidence="1">
    <location>
        <begin position="20"/>
        <end position="37"/>
    </location>
</feature>
<organism evidence="2 3">
    <name type="scientific">Olleya marilimosa</name>
    <dbReference type="NCBI Taxonomy" id="272164"/>
    <lineage>
        <taxon>Bacteria</taxon>
        <taxon>Pseudomonadati</taxon>
        <taxon>Bacteroidota</taxon>
        <taxon>Flavobacteriia</taxon>
        <taxon>Flavobacteriales</taxon>
        <taxon>Flavobacteriaceae</taxon>
    </lineage>
</organism>
<evidence type="ECO:0000313" key="2">
    <source>
        <dbReference type="EMBL" id="MBD3863685.1"/>
    </source>
</evidence>
<dbReference type="InterPro" id="IPR046077">
    <property type="entry name" value="DUF6095"/>
</dbReference>
<evidence type="ECO:0000313" key="3">
    <source>
        <dbReference type="Proteomes" id="UP000627521"/>
    </source>
</evidence>
<sequence length="80" mass="9066">MKTKSTDKDILVKGIKQLGIALTLLILGPTLLHLVLTNRERPFFYLLLTISIIICCIAVIFIFKGINTILDSLFKSKKYK</sequence>
<keyword evidence="3" id="KW-1185">Reference proteome</keyword>
<accession>A0ABR8LYV9</accession>
<dbReference type="RefSeq" id="WP_191099699.1">
    <property type="nucleotide sequence ID" value="NZ_JACXXF010000004.1"/>
</dbReference>
<keyword evidence="1" id="KW-0472">Membrane</keyword>
<keyword evidence="1" id="KW-0812">Transmembrane</keyword>
<name>A0ABR8LYV9_9FLAO</name>
<evidence type="ECO:0000256" key="1">
    <source>
        <dbReference type="SAM" id="Phobius"/>
    </source>
</evidence>